<feature type="compositionally biased region" description="Gly residues" evidence="1">
    <location>
        <begin position="31"/>
        <end position="44"/>
    </location>
</feature>
<keyword evidence="4" id="KW-1185">Reference proteome</keyword>
<gene>
    <name evidence="3" type="ORF">KCQ71_00690</name>
</gene>
<evidence type="ECO:0000313" key="4">
    <source>
        <dbReference type="Proteomes" id="UP000826651"/>
    </source>
</evidence>
<dbReference type="Proteomes" id="UP000826651">
    <property type="component" value="Unassembled WGS sequence"/>
</dbReference>
<evidence type="ECO:0000256" key="1">
    <source>
        <dbReference type="SAM" id="MobiDB-lite"/>
    </source>
</evidence>
<dbReference type="PROSITE" id="PS51257">
    <property type="entry name" value="PROKAR_LIPOPROTEIN"/>
    <property type="match status" value="1"/>
</dbReference>
<feature type="signal peptide" evidence="2">
    <location>
        <begin position="1"/>
        <end position="26"/>
    </location>
</feature>
<accession>A0ABS7S423</accession>
<sequence length="229" mass="24475">MTARLMRRLGVLLAGAILLAGCATPADDPGDPGGAGRPTGGGPMNGTPTAQPSVPAGFLECPDVASDKDLQLADVDLTTATWATPIGWAEASGYIEDNPLEEILANWVGEPVDDPLPRLNVGAVVIYGGLDWTDLADECGRVPITAIEAQLDRYREQIGAEPLSDVERITIAGLPALHQDIRLPSYDYTGYWVFSENQLLHAYCQWTAEEYRGPIEDGCLQIVESLTVG</sequence>
<evidence type="ECO:0000256" key="2">
    <source>
        <dbReference type="SAM" id="SignalP"/>
    </source>
</evidence>
<proteinExistence type="predicted"/>
<dbReference type="EMBL" id="JAGSHT010000001">
    <property type="protein sequence ID" value="MBZ2194653.1"/>
    <property type="molecule type" value="Genomic_DNA"/>
</dbReference>
<keyword evidence="2" id="KW-0732">Signal</keyword>
<dbReference type="RefSeq" id="WP_223401720.1">
    <property type="nucleotide sequence ID" value="NZ_JAGSHT010000001.1"/>
</dbReference>
<comment type="caution">
    <text evidence="3">The sequence shown here is derived from an EMBL/GenBank/DDBJ whole genome shotgun (WGS) entry which is preliminary data.</text>
</comment>
<reference evidence="3 4" key="1">
    <citation type="submission" date="2021-04" db="EMBL/GenBank/DDBJ databases">
        <title>Ruania sp. nov., isolated from sandy soil of mangrove forest.</title>
        <authorList>
            <person name="Ge X."/>
            <person name="Huang R."/>
            <person name="Liu W."/>
        </authorList>
    </citation>
    <scope>NUCLEOTIDE SEQUENCE [LARGE SCALE GENOMIC DNA]</scope>
    <source>
        <strain evidence="3 4">N2-46</strain>
    </source>
</reference>
<organism evidence="3 4">
    <name type="scientific">Occultella gossypii</name>
    <dbReference type="NCBI Taxonomy" id="2800820"/>
    <lineage>
        <taxon>Bacteria</taxon>
        <taxon>Bacillati</taxon>
        <taxon>Actinomycetota</taxon>
        <taxon>Actinomycetes</taxon>
        <taxon>Micrococcales</taxon>
        <taxon>Ruaniaceae</taxon>
        <taxon>Occultella</taxon>
    </lineage>
</organism>
<name>A0ABS7S423_9MICO</name>
<feature type="chain" id="PRO_5046859303" description="DUF3558 domain-containing protein" evidence="2">
    <location>
        <begin position="27"/>
        <end position="229"/>
    </location>
</feature>
<feature type="region of interest" description="Disordered" evidence="1">
    <location>
        <begin position="24"/>
        <end position="54"/>
    </location>
</feature>
<protein>
    <recommendedName>
        <fullName evidence="5">DUF3558 domain-containing protein</fullName>
    </recommendedName>
</protein>
<evidence type="ECO:0000313" key="3">
    <source>
        <dbReference type="EMBL" id="MBZ2194653.1"/>
    </source>
</evidence>
<evidence type="ECO:0008006" key="5">
    <source>
        <dbReference type="Google" id="ProtNLM"/>
    </source>
</evidence>